<feature type="binding site" evidence="7">
    <location>
        <position position="23"/>
    </location>
    <ligand>
        <name>Mg(2+)</name>
        <dbReference type="ChEBI" id="CHEBI:18420"/>
    </ligand>
</feature>
<dbReference type="PANTHER" id="PTHR21087:SF16">
    <property type="entry name" value="SHIKIMATE KINASE 1, CHLOROPLASTIC"/>
    <property type="match status" value="1"/>
</dbReference>
<keyword evidence="9" id="KW-1185">Reference proteome</keyword>
<organism evidence="8 9">
    <name type="scientific">Arthrobacter woluwensis</name>
    <dbReference type="NCBI Taxonomy" id="156980"/>
    <lineage>
        <taxon>Bacteria</taxon>
        <taxon>Bacillati</taxon>
        <taxon>Actinomycetota</taxon>
        <taxon>Actinomycetes</taxon>
        <taxon>Micrococcales</taxon>
        <taxon>Micrococcaceae</taxon>
        <taxon>Arthrobacter</taxon>
    </lineage>
</organism>
<dbReference type="SUPFAM" id="SSF52540">
    <property type="entry name" value="P-loop containing nucleoside triphosphate hydrolases"/>
    <property type="match status" value="1"/>
</dbReference>
<dbReference type="GO" id="GO:0008652">
    <property type="term" value="P:amino acid biosynthetic process"/>
    <property type="evidence" value="ECO:0007669"/>
    <property type="project" value="UniProtKB-KW"/>
</dbReference>
<dbReference type="InterPro" id="IPR000623">
    <property type="entry name" value="Shikimate_kinase/TSH1"/>
</dbReference>
<dbReference type="RefSeq" id="WP_066212703.1">
    <property type="nucleotide sequence ID" value="NZ_CP049819.1"/>
</dbReference>
<dbReference type="GO" id="GO:0000287">
    <property type="term" value="F:magnesium ion binding"/>
    <property type="evidence" value="ECO:0007669"/>
    <property type="project" value="UniProtKB-UniRule"/>
</dbReference>
<comment type="cofactor">
    <cofactor evidence="7">
        <name>Mg(2+)</name>
        <dbReference type="ChEBI" id="CHEBI:18420"/>
    </cofactor>
    <text evidence="7">Binds 1 Mg(2+) ion per subunit.</text>
</comment>
<keyword evidence="7" id="KW-0963">Cytoplasm</keyword>
<keyword evidence="7" id="KW-0460">Magnesium</keyword>
<dbReference type="HAMAP" id="MF_00109">
    <property type="entry name" value="Shikimate_kinase"/>
    <property type="match status" value="1"/>
</dbReference>
<dbReference type="PANTHER" id="PTHR21087">
    <property type="entry name" value="SHIKIMATE KINASE"/>
    <property type="match status" value="1"/>
</dbReference>
<dbReference type="GO" id="GO:0005524">
    <property type="term" value="F:ATP binding"/>
    <property type="evidence" value="ECO:0007669"/>
    <property type="project" value="UniProtKB-UniRule"/>
</dbReference>
<dbReference type="UniPathway" id="UPA00053">
    <property type="reaction ID" value="UER00088"/>
</dbReference>
<evidence type="ECO:0000256" key="2">
    <source>
        <dbReference type="ARBA" id="ARBA00022679"/>
    </source>
</evidence>
<feature type="binding site" evidence="7">
    <location>
        <position position="64"/>
    </location>
    <ligand>
        <name>substrate</name>
    </ligand>
</feature>
<comment type="caution">
    <text evidence="7">Lacks conserved residue(s) required for the propagation of feature annotation.</text>
</comment>
<dbReference type="GO" id="GO:0009423">
    <property type="term" value="P:chorismate biosynthetic process"/>
    <property type="evidence" value="ECO:0007669"/>
    <property type="project" value="UniProtKB-UniRule"/>
</dbReference>
<proteinExistence type="inferred from homology"/>
<evidence type="ECO:0000256" key="3">
    <source>
        <dbReference type="ARBA" id="ARBA00022741"/>
    </source>
</evidence>
<evidence type="ECO:0000313" key="8">
    <source>
        <dbReference type="EMBL" id="SEC16757.1"/>
    </source>
</evidence>
<dbReference type="GO" id="GO:0004765">
    <property type="term" value="F:shikimate kinase activity"/>
    <property type="evidence" value="ECO:0007669"/>
    <property type="project" value="UniProtKB-UniRule"/>
</dbReference>
<reference evidence="8 9" key="1">
    <citation type="submission" date="2016-10" db="EMBL/GenBank/DDBJ databases">
        <authorList>
            <person name="de Groot N.N."/>
        </authorList>
    </citation>
    <scope>NUCLEOTIDE SEQUENCE [LARGE SCALE GENOMIC DNA]</scope>
    <source>
        <strain evidence="8 9">DSM 10495</strain>
    </source>
</reference>
<dbReference type="InterPro" id="IPR031322">
    <property type="entry name" value="Shikimate/glucono_kinase"/>
</dbReference>
<comment type="subcellular location">
    <subcellularLocation>
        <location evidence="7">Cytoplasm</location>
    </subcellularLocation>
</comment>
<feature type="binding site" evidence="7">
    <location>
        <position position="94"/>
    </location>
    <ligand>
        <name>substrate</name>
    </ligand>
</feature>
<dbReference type="GO" id="GO:0005829">
    <property type="term" value="C:cytosol"/>
    <property type="evidence" value="ECO:0007669"/>
    <property type="project" value="TreeGrafter"/>
</dbReference>
<keyword evidence="1 7" id="KW-0028">Amino-acid biosynthesis</keyword>
<sequence>MPSDEAADSTAIVLVGPMAAGKSAVGRALAALLQGEYVDTDEVFVLENGPITEYFEAHGEDAFRAVEASIVARAVAGDVPMTHPEAPRIISLGGGSVVAEASREAIAPCRVVYLEPDLATVLPRIARDTGRPMLTGDAAERWLTLFEQRRHLYQAAAELTVDVRHGSPEDFALEIARALDLPGITAKDSSE</sequence>
<evidence type="ECO:0000256" key="5">
    <source>
        <dbReference type="ARBA" id="ARBA00022840"/>
    </source>
</evidence>
<feature type="binding site" evidence="7">
    <location>
        <position position="41"/>
    </location>
    <ligand>
        <name>substrate</name>
    </ligand>
</feature>
<evidence type="ECO:0000256" key="4">
    <source>
        <dbReference type="ARBA" id="ARBA00022777"/>
    </source>
</evidence>
<comment type="function">
    <text evidence="7">Catalyzes the specific phosphorylation of the 3-hydroxyl group of shikimic acid using ATP as a cosubstrate.</text>
</comment>
<keyword evidence="4 7" id="KW-0418">Kinase</keyword>
<comment type="subunit">
    <text evidence="7">Monomer.</text>
</comment>
<dbReference type="STRING" id="156980.SAMN04489745_2235"/>
<evidence type="ECO:0000313" key="9">
    <source>
        <dbReference type="Proteomes" id="UP000182652"/>
    </source>
</evidence>
<dbReference type="Proteomes" id="UP000182652">
    <property type="component" value="Unassembled WGS sequence"/>
</dbReference>
<keyword evidence="2 7" id="KW-0808">Transferase</keyword>
<comment type="catalytic activity">
    <reaction evidence="7">
        <text>shikimate + ATP = 3-phosphoshikimate + ADP + H(+)</text>
        <dbReference type="Rhea" id="RHEA:13121"/>
        <dbReference type="ChEBI" id="CHEBI:15378"/>
        <dbReference type="ChEBI" id="CHEBI:30616"/>
        <dbReference type="ChEBI" id="CHEBI:36208"/>
        <dbReference type="ChEBI" id="CHEBI:145989"/>
        <dbReference type="ChEBI" id="CHEBI:456216"/>
        <dbReference type="EC" id="2.7.1.71"/>
    </reaction>
</comment>
<keyword evidence="6 7" id="KW-0057">Aromatic amino acid biosynthesis</keyword>
<dbReference type="CDD" id="cd00464">
    <property type="entry name" value="SK"/>
    <property type="match status" value="1"/>
</dbReference>
<evidence type="ECO:0000256" key="6">
    <source>
        <dbReference type="ARBA" id="ARBA00023141"/>
    </source>
</evidence>
<dbReference type="PRINTS" id="PR01100">
    <property type="entry name" value="SHIKIMTKNASE"/>
</dbReference>
<dbReference type="AlphaFoldDB" id="A0A1H4QAW8"/>
<dbReference type="Gene3D" id="3.40.50.300">
    <property type="entry name" value="P-loop containing nucleotide triphosphate hydrolases"/>
    <property type="match status" value="1"/>
</dbReference>
<dbReference type="Pfam" id="PF01202">
    <property type="entry name" value="SKI"/>
    <property type="match status" value="1"/>
</dbReference>
<name>A0A1H4QAW8_9MICC</name>
<keyword evidence="7" id="KW-0479">Metal-binding</keyword>
<dbReference type="InterPro" id="IPR027417">
    <property type="entry name" value="P-loop_NTPase"/>
</dbReference>
<dbReference type="GO" id="GO:0009073">
    <property type="term" value="P:aromatic amino acid family biosynthetic process"/>
    <property type="evidence" value="ECO:0007669"/>
    <property type="project" value="UniProtKB-KW"/>
</dbReference>
<evidence type="ECO:0000256" key="7">
    <source>
        <dbReference type="HAMAP-Rule" id="MF_00109"/>
    </source>
</evidence>
<feature type="binding site" evidence="7">
    <location>
        <begin position="19"/>
        <end position="24"/>
    </location>
    <ligand>
        <name>ATP</name>
        <dbReference type="ChEBI" id="CHEBI:30616"/>
    </ligand>
</feature>
<feature type="binding site" evidence="7">
    <location>
        <position position="149"/>
    </location>
    <ligand>
        <name>substrate</name>
    </ligand>
</feature>
<dbReference type="EMBL" id="FNSN01000003">
    <property type="protein sequence ID" value="SEC16757.1"/>
    <property type="molecule type" value="Genomic_DNA"/>
</dbReference>
<feature type="binding site" evidence="7">
    <location>
        <position position="131"/>
    </location>
    <ligand>
        <name>ATP</name>
        <dbReference type="ChEBI" id="CHEBI:30616"/>
    </ligand>
</feature>
<gene>
    <name evidence="7" type="primary">aroK</name>
    <name evidence="8" type="ORF">SAMN04489745_2235</name>
</gene>
<comment type="pathway">
    <text evidence="7">Metabolic intermediate biosynthesis; chorismate biosynthesis; chorismate from D-erythrose 4-phosphate and phosphoenolpyruvate: step 5/7.</text>
</comment>
<protein>
    <recommendedName>
        <fullName evidence="7">Shikimate kinase</fullName>
        <shortName evidence="7">SK</shortName>
        <ecNumber evidence="7">2.7.1.71</ecNumber>
    </recommendedName>
</protein>
<accession>A0A1H4QAW8</accession>
<comment type="similarity">
    <text evidence="7">Belongs to the shikimate kinase family.</text>
</comment>
<keyword evidence="3 7" id="KW-0547">Nucleotide-binding</keyword>
<dbReference type="EC" id="2.7.1.71" evidence="7"/>
<keyword evidence="5 7" id="KW-0067">ATP-binding</keyword>
<evidence type="ECO:0000256" key="1">
    <source>
        <dbReference type="ARBA" id="ARBA00022605"/>
    </source>
</evidence>